<gene>
    <name evidence="18" type="primary">CHUK</name>
</gene>
<evidence type="ECO:0000256" key="9">
    <source>
        <dbReference type="ARBA" id="ARBA00022741"/>
    </source>
</evidence>
<keyword evidence="9 15" id="KW-0547">Nucleotide-binding</keyword>
<dbReference type="SMART" id="SM00220">
    <property type="entry name" value="S_TKc"/>
    <property type="match status" value="1"/>
</dbReference>
<evidence type="ECO:0000256" key="4">
    <source>
        <dbReference type="ARBA" id="ARBA00021841"/>
    </source>
</evidence>
<reference evidence="18" key="3">
    <citation type="submission" date="2025-09" db="UniProtKB">
        <authorList>
            <consortium name="Ensembl"/>
        </authorList>
    </citation>
    <scope>IDENTIFICATION</scope>
</reference>
<evidence type="ECO:0000256" key="8">
    <source>
        <dbReference type="ARBA" id="ARBA00022679"/>
    </source>
</evidence>
<dbReference type="GO" id="GO:0005524">
    <property type="term" value="F:ATP binding"/>
    <property type="evidence" value="ECO:0007669"/>
    <property type="project" value="UniProtKB-UniRule"/>
</dbReference>
<evidence type="ECO:0000313" key="19">
    <source>
        <dbReference type="Proteomes" id="UP000265100"/>
    </source>
</evidence>
<evidence type="ECO:0000256" key="16">
    <source>
        <dbReference type="RuleBase" id="RU000304"/>
    </source>
</evidence>
<reference evidence="18" key="1">
    <citation type="submission" date="2018-05" db="EMBL/GenBank/DDBJ databases">
        <authorList>
            <person name="Datahose"/>
        </authorList>
    </citation>
    <scope>NUCLEOTIDE SEQUENCE</scope>
</reference>
<evidence type="ECO:0000256" key="13">
    <source>
        <dbReference type="ARBA" id="ARBA00032095"/>
    </source>
</evidence>
<dbReference type="AlphaFoldDB" id="A0AAX7VAV5"/>
<dbReference type="GO" id="GO:0033209">
    <property type="term" value="P:tumor necrosis factor-mediated signaling pathway"/>
    <property type="evidence" value="ECO:0007669"/>
    <property type="project" value="TreeGrafter"/>
</dbReference>
<dbReference type="FunFam" id="1.10.510.10:FF:000147">
    <property type="entry name" value="Inhibitor of nuclear factor kappa-B kinase subunit beta"/>
    <property type="match status" value="1"/>
</dbReference>
<dbReference type="InterPro" id="IPR017441">
    <property type="entry name" value="Protein_kinase_ATP_BS"/>
</dbReference>
<evidence type="ECO:0000259" key="17">
    <source>
        <dbReference type="PROSITE" id="PS50011"/>
    </source>
</evidence>
<evidence type="ECO:0000256" key="3">
    <source>
        <dbReference type="ARBA" id="ARBA00012442"/>
    </source>
</evidence>
<dbReference type="CDD" id="cd17046">
    <property type="entry name" value="Ubl_IKKA_like"/>
    <property type="match status" value="1"/>
</dbReference>
<keyword evidence="6 16" id="KW-0723">Serine/threonine-protein kinase</keyword>
<dbReference type="InterPro" id="IPR051180">
    <property type="entry name" value="IKK"/>
</dbReference>
<dbReference type="Pfam" id="PF00069">
    <property type="entry name" value="Pkinase"/>
    <property type="match status" value="1"/>
</dbReference>
<dbReference type="GO" id="GO:0008384">
    <property type="term" value="F:IkappaB kinase activity"/>
    <property type="evidence" value="ECO:0007669"/>
    <property type="project" value="UniProtKB-EC"/>
</dbReference>
<evidence type="ECO:0000256" key="15">
    <source>
        <dbReference type="PROSITE-ProRule" id="PRU10141"/>
    </source>
</evidence>
<dbReference type="InterPro" id="IPR000719">
    <property type="entry name" value="Prot_kinase_dom"/>
</dbReference>
<evidence type="ECO:0000256" key="11">
    <source>
        <dbReference type="ARBA" id="ARBA00022840"/>
    </source>
</evidence>
<evidence type="ECO:0000256" key="12">
    <source>
        <dbReference type="ARBA" id="ARBA00023242"/>
    </source>
</evidence>
<comment type="similarity">
    <text evidence="16">Belongs to the protein kinase superfamily.</text>
</comment>
<evidence type="ECO:0000256" key="10">
    <source>
        <dbReference type="ARBA" id="ARBA00022777"/>
    </source>
</evidence>
<evidence type="ECO:0000256" key="1">
    <source>
        <dbReference type="ARBA" id="ARBA00004123"/>
    </source>
</evidence>
<dbReference type="InterPro" id="IPR011009">
    <property type="entry name" value="Kinase-like_dom_sf"/>
</dbReference>
<keyword evidence="5" id="KW-0963">Cytoplasm</keyword>
<dbReference type="PANTHER" id="PTHR22969:SF13">
    <property type="entry name" value="INHIBITOR OF NUCLEAR FACTOR KAPPA-B KINASE SUBUNIT ALPHA"/>
    <property type="match status" value="1"/>
</dbReference>
<dbReference type="PROSITE" id="PS00108">
    <property type="entry name" value="PROTEIN_KINASE_ST"/>
    <property type="match status" value="1"/>
</dbReference>
<keyword evidence="10" id="KW-0418">Kinase</keyword>
<dbReference type="PROSITE" id="PS50011">
    <property type="entry name" value="PROTEIN_KINASE_DOM"/>
    <property type="match status" value="1"/>
</dbReference>
<accession>A0AAX7VAV5</accession>
<keyword evidence="11 15" id="KW-0067">ATP-binding</keyword>
<evidence type="ECO:0000256" key="5">
    <source>
        <dbReference type="ARBA" id="ARBA00022490"/>
    </source>
</evidence>
<sequence length="366" mass="41915">MERPPFRQNQNLGDWELKERLGMGGFAHVYLYQHMQTHEKLAIKMCRLELTPRNRDRWGREIQIMKKLNHINIVTAQEVPEEVEPIALNDLPLLAMEYCSRGDLRKVRGGGLTSAPGSGIQYLHENKIIHRDLKPENIVLQDINGKLVHKIIDLGYAKDLDQGSLCTSFVGTLQYLAPELFENKPYTVTVDYWSFGTMIFECSCGFRPFLHNLQPVQWASKVRNKGPKDIMAVEELNGEVKFSTHLPYPNNLSRTLLEPMEALLQLMLKWDPVHRGGQVNHETKKPLCFELLDQILIMKVVHILNMTTAQVHSFQLTPDESLHSLQKRIEAETKIEVVNQELLQETGVSLDPRKPAAQCVLDGVVR</sequence>
<keyword evidence="7" id="KW-0597">Phosphoprotein</keyword>
<proteinExistence type="inferred from homology"/>
<reference evidence="18" key="2">
    <citation type="submission" date="2025-08" db="UniProtKB">
        <authorList>
            <consortium name="Ensembl"/>
        </authorList>
    </citation>
    <scope>IDENTIFICATION</scope>
</reference>
<dbReference type="Gene3D" id="3.10.20.90">
    <property type="entry name" value="Phosphatidylinositol 3-kinase Catalytic Subunit, Chain A, domain 1"/>
    <property type="match status" value="1"/>
</dbReference>
<dbReference type="PROSITE" id="PS00107">
    <property type="entry name" value="PROTEIN_KINASE_ATP"/>
    <property type="match status" value="1"/>
</dbReference>
<keyword evidence="12" id="KW-0539">Nucleus</keyword>
<evidence type="ECO:0000256" key="14">
    <source>
        <dbReference type="ARBA" id="ARBA00048789"/>
    </source>
</evidence>
<name>A0AAX7VAV5_ASTCA</name>
<dbReference type="Gene3D" id="1.10.510.10">
    <property type="entry name" value="Transferase(Phosphotransferase) domain 1"/>
    <property type="match status" value="1"/>
</dbReference>
<dbReference type="EC" id="2.7.11.10" evidence="3"/>
<protein>
    <recommendedName>
        <fullName evidence="4">Inhibitor of nuclear factor kappa-B kinase subunit alpha</fullName>
        <ecNumber evidence="3">2.7.11.10</ecNumber>
    </recommendedName>
    <alternativeName>
        <fullName evidence="13">Nuclear factor NF-kappa-B inhibitor kinase alpha</fullName>
    </alternativeName>
</protein>
<keyword evidence="8" id="KW-0808">Transferase</keyword>
<evidence type="ECO:0000256" key="2">
    <source>
        <dbReference type="ARBA" id="ARBA00004496"/>
    </source>
</evidence>
<evidence type="ECO:0000256" key="6">
    <source>
        <dbReference type="ARBA" id="ARBA00022527"/>
    </source>
</evidence>
<dbReference type="Ensembl" id="ENSACLT00000081935.1">
    <property type="protein sequence ID" value="ENSACLP00000078207.1"/>
    <property type="gene ID" value="ENSACLG00000022851.2"/>
</dbReference>
<feature type="domain" description="Protein kinase" evidence="17">
    <location>
        <begin position="15"/>
        <end position="288"/>
    </location>
</feature>
<dbReference type="SUPFAM" id="SSF56112">
    <property type="entry name" value="Protein kinase-like (PK-like)"/>
    <property type="match status" value="1"/>
</dbReference>
<organism evidence="18 19">
    <name type="scientific">Astatotilapia calliptera</name>
    <name type="common">Eastern happy</name>
    <name type="synonym">Chromis callipterus</name>
    <dbReference type="NCBI Taxonomy" id="8154"/>
    <lineage>
        <taxon>Eukaryota</taxon>
        <taxon>Metazoa</taxon>
        <taxon>Chordata</taxon>
        <taxon>Craniata</taxon>
        <taxon>Vertebrata</taxon>
        <taxon>Euteleostomi</taxon>
        <taxon>Actinopterygii</taxon>
        <taxon>Neopterygii</taxon>
        <taxon>Teleostei</taxon>
        <taxon>Neoteleostei</taxon>
        <taxon>Acanthomorphata</taxon>
        <taxon>Ovalentaria</taxon>
        <taxon>Cichlomorphae</taxon>
        <taxon>Cichliformes</taxon>
        <taxon>Cichlidae</taxon>
        <taxon>African cichlids</taxon>
        <taxon>Pseudocrenilabrinae</taxon>
        <taxon>Haplochromini</taxon>
        <taxon>Astatotilapia</taxon>
    </lineage>
</organism>
<dbReference type="GO" id="GO:0005634">
    <property type="term" value="C:nucleus"/>
    <property type="evidence" value="ECO:0007669"/>
    <property type="project" value="UniProtKB-SubCell"/>
</dbReference>
<evidence type="ECO:0000256" key="7">
    <source>
        <dbReference type="ARBA" id="ARBA00022553"/>
    </source>
</evidence>
<evidence type="ECO:0000313" key="18">
    <source>
        <dbReference type="Ensembl" id="ENSACLP00000078207.1"/>
    </source>
</evidence>
<keyword evidence="19" id="KW-1185">Reference proteome</keyword>
<dbReference type="GeneTree" id="ENSGT00950000182937"/>
<dbReference type="GO" id="GO:0045944">
    <property type="term" value="P:positive regulation of transcription by RNA polymerase II"/>
    <property type="evidence" value="ECO:0007669"/>
    <property type="project" value="TreeGrafter"/>
</dbReference>
<dbReference type="Proteomes" id="UP000265100">
    <property type="component" value="Chromosome 8"/>
</dbReference>
<comment type="subcellular location">
    <subcellularLocation>
        <location evidence="2">Cytoplasm</location>
    </subcellularLocation>
    <subcellularLocation>
        <location evidence="1">Nucleus</location>
    </subcellularLocation>
</comment>
<dbReference type="GO" id="GO:0008385">
    <property type="term" value="C:IkappaB kinase complex"/>
    <property type="evidence" value="ECO:0007669"/>
    <property type="project" value="TreeGrafter"/>
</dbReference>
<dbReference type="InterPro" id="IPR008271">
    <property type="entry name" value="Ser/Thr_kinase_AS"/>
</dbReference>
<comment type="catalytic activity">
    <reaction evidence="14">
        <text>L-seryl-[I-kappa-B protein] + ATP = O-phospho-L-seryl-[I-kappa-B protein] + ADP + H(+)</text>
        <dbReference type="Rhea" id="RHEA:19073"/>
        <dbReference type="Rhea" id="RHEA-COMP:13698"/>
        <dbReference type="Rhea" id="RHEA-COMP:13699"/>
        <dbReference type="ChEBI" id="CHEBI:15378"/>
        <dbReference type="ChEBI" id="CHEBI:29999"/>
        <dbReference type="ChEBI" id="CHEBI:30616"/>
        <dbReference type="ChEBI" id="CHEBI:83421"/>
        <dbReference type="ChEBI" id="CHEBI:456216"/>
        <dbReference type="EC" id="2.7.11.10"/>
    </reaction>
</comment>
<dbReference type="PANTHER" id="PTHR22969">
    <property type="entry name" value="IKB KINASE"/>
    <property type="match status" value="1"/>
</dbReference>
<feature type="binding site" evidence="15">
    <location>
        <position position="44"/>
    </location>
    <ligand>
        <name>ATP</name>
        <dbReference type="ChEBI" id="CHEBI:30616"/>
    </ligand>
</feature>